<accession>A0A7W8H9L6</accession>
<protein>
    <submittedName>
        <fullName evidence="2">Stage II sporulation protein GA (Sporulation sigma-E factor processing peptidase)</fullName>
        <ecNumber evidence="2">3.4.23.-</ecNumber>
    </submittedName>
</protein>
<gene>
    <name evidence="2" type="ORF">HNP82_001568</name>
</gene>
<reference evidence="2 3" key="1">
    <citation type="submission" date="2020-08" db="EMBL/GenBank/DDBJ databases">
        <title>Genomic Encyclopedia of Type Strains, Phase IV (KMG-IV): sequencing the most valuable type-strain genomes for metagenomic binning, comparative biology and taxonomic classification.</title>
        <authorList>
            <person name="Goeker M."/>
        </authorList>
    </citation>
    <scope>NUCLEOTIDE SEQUENCE [LARGE SCALE GENOMIC DNA]</scope>
    <source>
        <strain evidence="2 3">DSM 106146</strain>
    </source>
</reference>
<proteinExistence type="predicted"/>
<evidence type="ECO:0000313" key="2">
    <source>
        <dbReference type="EMBL" id="MBB5264441.1"/>
    </source>
</evidence>
<organism evidence="2 3">
    <name type="scientific">Catenibacillus scindens</name>
    <dbReference type="NCBI Taxonomy" id="673271"/>
    <lineage>
        <taxon>Bacteria</taxon>
        <taxon>Bacillati</taxon>
        <taxon>Bacillota</taxon>
        <taxon>Clostridia</taxon>
        <taxon>Lachnospirales</taxon>
        <taxon>Lachnospiraceae</taxon>
        <taxon>Catenibacillus</taxon>
    </lineage>
</organism>
<keyword evidence="1" id="KW-0472">Membrane</keyword>
<keyword evidence="1" id="KW-1133">Transmembrane helix</keyword>
<dbReference type="Proteomes" id="UP000543642">
    <property type="component" value="Unassembled WGS sequence"/>
</dbReference>
<dbReference type="GO" id="GO:0030436">
    <property type="term" value="P:asexual sporulation"/>
    <property type="evidence" value="ECO:0007669"/>
    <property type="project" value="InterPro"/>
</dbReference>
<feature type="transmembrane region" description="Helical" evidence="1">
    <location>
        <begin position="56"/>
        <end position="81"/>
    </location>
</feature>
<dbReference type="Pfam" id="PF03419">
    <property type="entry name" value="Peptidase_U4"/>
    <property type="match status" value="1"/>
</dbReference>
<dbReference type="InterPro" id="IPR005081">
    <property type="entry name" value="SpoIIGA"/>
</dbReference>
<name>A0A7W8H9L6_9FIRM</name>
<keyword evidence="1" id="KW-0812">Transmembrane</keyword>
<dbReference type="GO" id="GO:0004190">
    <property type="term" value="F:aspartic-type endopeptidase activity"/>
    <property type="evidence" value="ECO:0007669"/>
    <property type="project" value="InterPro"/>
</dbReference>
<keyword evidence="2" id="KW-0378">Hydrolase</keyword>
<evidence type="ECO:0000313" key="3">
    <source>
        <dbReference type="Proteomes" id="UP000543642"/>
    </source>
</evidence>
<dbReference type="EC" id="3.4.23.-" evidence="2"/>
<evidence type="ECO:0000256" key="1">
    <source>
        <dbReference type="SAM" id="Phobius"/>
    </source>
</evidence>
<feature type="transmembrane region" description="Helical" evidence="1">
    <location>
        <begin position="93"/>
        <end position="110"/>
    </location>
</feature>
<comment type="caution">
    <text evidence="2">The sequence shown here is derived from an EMBL/GenBank/DDBJ whole genome shotgun (WGS) entry which is preliminary data.</text>
</comment>
<dbReference type="AlphaFoldDB" id="A0A7W8H9L6"/>
<feature type="transmembrane region" description="Helical" evidence="1">
    <location>
        <begin position="136"/>
        <end position="155"/>
    </location>
</feature>
<dbReference type="EMBL" id="JACHFW010000005">
    <property type="protein sequence ID" value="MBB5264441.1"/>
    <property type="molecule type" value="Genomic_DNA"/>
</dbReference>
<dbReference type="GO" id="GO:0006508">
    <property type="term" value="P:proteolysis"/>
    <property type="evidence" value="ECO:0007669"/>
    <property type="project" value="InterPro"/>
</dbReference>
<sequence length="304" mass="33704">MMNSFLLLFVSLWLGQPTTCFRLFMAAGAGSAYCCGWTLITAEVVDVPAFGLSGLGVFLQNIASMIISYVLMCMLMIFLAFGIHNKYLLMKNVAVLYGAALFTAGVFLFLENLQISNSPILIEKQPASGIGGMARSWGLLVLSAAASFLCGLALIRHKNMWKGISDHLYDLCLEFGDKKVHVRALLDTGNRLYEPKARRPVTIVEKTVFEDQYGRDFTKEKAGTFLYVPFHSVGCERGTLQAVIVDVMTIRGNGRQWQYKNAVIGIYPGHFQKSGQYRAILHRDVIASAVPLSSGKRKKKGRRI</sequence>
<keyword evidence="3" id="KW-1185">Reference proteome</keyword>